<dbReference type="Proteomes" id="UP001162889">
    <property type="component" value="Unassembled WGS sequence"/>
</dbReference>
<reference evidence="4" key="2">
    <citation type="submission" date="2022-03" db="EMBL/GenBank/DDBJ databases">
        <title>Genome Encyclopedia of Bacteria and Archaea VI: Functional Genomics of Type Strains.</title>
        <authorList>
            <person name="Whitman W."/>
        </authorList>
    </citation>
    <scope>NUCLEOTIDE SEQUENCE</scope>
    <source>
        <strain evidence="4">HSC-15S17</strain>
    </source>
</reference>
<evidence type="ECO:0000256" key="1">
    <source>
        <dbReference type="SAM" id="MobiDB-lite"/>
    </source>
</evidence>
<keyword evidence="2" id="KW-0472">Membrane</keyword>
<proteinExistence type="predicted"/>
<evidence type="ECO:0000313" key="6">
    <source>
        <dbReference type="Proteomes" id="UP001162889"/>
    </source>
</evidence>
<gene>
    <name evidence="3" type="ORF">KVP70_07625</name>
    <name evidence="4" type="ORF">L1274_002196</name>
</gene>
<feature type="region of interest" description="Disordered" evidence="1">
    <location>
        <begin position="66"/>
        <end position="104"/>
    </location>
</feature>
<evidence type="ECO:0000313" key="5">
    <source>
        <dbReference type="Proteomes" id="UP001155901"/>
    </source>
</evidence>
<reference evidence="3" key="1">
    <citation type="submission" date="2021-07" db="EMBL/GenBank/DDBJ databases">
        <title>Characterization of violacein-producing bacteria and related species.</title>
        <authorList>
            <person name="Wilson H.S."/>
            <person name="De Leon M.E."/>
        </authorList>
    </citation>
    <scope>NUCLEOTIDE SEQUENCE</scope>
    <source>
        <strain evidence="3">HSC-15S17</strain>
    </source>
</reference>
<dbReference type="EMBL" id="JALJZU010000004">
    <property type="protein sequence ID" value="MCP2008488.1"/>
    <property type="molecule type" value="Genomic_DNA"/>
</dbReference>
<protein>
    <submittedName>
        <fullName evidence="3">Uncharacterized protein</fullName>
    </submittedName>
</protein>
<keyword evidence="2" id="KW-0812">Transmembrane</keyword>
<evidence type="ECO:0000313" key="4">
    <source>
        <dbReference type="EMBL" id="MCP2008488.1"/>
    </source>
</evidence>
<keyword evidence="6" id="KW-1185">Reference proteome</keyword>
<evidence type="ECO:0000256" key="2">
    <source>
        <dbReference type="SAM" id="Phobius"/>
    </source>
</evidence>
<sequence>MSATFTQLQPAPMRRPGIGAGIVVSLVLHVALIFGYRLAAPTAPEAPRPAQTMTVWLRTPAPPKLVVAKVEPPPRPKAEPARKRERPQVANRASPPAPAAEPAPVAAQAITLPAPASSAPDPLHPELQPKQFDMDAALKTARKEANAKDPARAGLPVAQLEDHPLYPERESKLARDIQGAARPDCRKGGGGLLAPLIWLLDKKDSGCKF</sequence>
<comment type="caution">
    <text evidence="3">The sequence shown here is derived from an EMBL/GenBank/DDBJ whole genome shotgun (WGS) entry which is preliminary data.</text>
</comment>
<organism evidence="3 5">
    <name type="scientific">Duganella violaceipulchra</name>
    <dbReference type="NCBI Taxonomy" id="2849652"/>
    <lineage>
        <taxon>Bacteria</taxon>
        <taxon>Pseudomonadati</taxon>
        <taxon>Pseudomonadota</taxon>
        <taxon>Betaproteobacteria</taxon>
        <taxon>Burkholderiales</taxon>
        <taxon>Oxalobacteraceae</taxon>
        <taxon>Telluria group</taxon>
        <taxon>Duganella</taxon>
    </lineage>
</organism>
<keyword evidence="2" id="KW-1133">Transmembrane helix</keyword>
<dbReference type="EMBL" id="JAHTGR010000003">
    <property type="protein sequence ID" value="MBV6320801.1"/>
    <property type="molecule type" value="Genomic_DNA"/>
</dbReference>
<name>A0AA41KZM0_9BURK</name>
<dbReference type="Proteomes" id="UP001155901">
    <property type="component" value="Unassembled WGS sequence"/>
</dbReference>
<dbReference type="RefSeq" id="WP_217941534.1">
    <property type="nucleotide sequence ID" value="NZ_JAHTGR010000003.1"/>
</dbReference>
<feature type="transmembrane region" description="Helical" evidence="2">
    <location>
        <begin position="18"/>
        <end position="39"/>
    </location>
</feature>
<dbReference type="AlphaFoldDB" id="A0AA41KZM0"/>
<evidence type="ECO:0000313" key="3">
    <source>
        <dbReference type="EMBL" id="MBV6320801.1"/>
    </source>
</evidence>
<accession>A0AA41KZM0</accession>
<feature type="compositionally biased region" description="Basic and acidic residues" evidence="1">
    <location>
        <begin position="72"/>
        <end position="82"/>
    </location>
</feature>